<evidence type="ECO:0000313" key="2">
    <source>
        <dbReference type="Proteomes" id="UP000663792"/>
    </source>
</evidence>
<organism evidence="1 2">
    <name type="scientific">Nakamurella leprariae</name>
    <dbReference type="NCBI Taxonomy" id="2803911"/>
    <lineage>
        <taxon>Bacteria</taxon>
        <taxon>Bacillati</taxon>
        <taxon>Actinomycetota</taxon>
        <taxon>Actinomycetes</taxon>
        <taxon>Nakamurellales</taxon>
        <taxon>Nakamurellaceae</taxon>
        <taxon>Nakamurella</taxon>
    </lineage>
</organism>
<dbReference type="AlphaFoldDB" id="A0A938Y9P2"/>
<accession>A0A938Y9P2</accession>
<dbReference type="EMBL" id="JAERWK010000018">
    <property type="protein sequence ID" value="MBM9468435.1"/>
    <property type="molecule type" value="Genomic_DNA"/>
</dbReference>
<evidence type="ECO:0000313" key="1">
    <source>
        <dbReference type="EMBL" id="MBM9468435.1"/>
    </source>
</evidence>
<name>A0A938Y9P2_9ACTN</name>
<keyword evidence="2" id="KW-1185">Reference proteome</keyword>
<comment type="caution">
    <text evidence="1">The sequence shown here is derived from an EMBL/GenBank/DDBJ whole genome shotgun (WGS) entry which is preliminary data.</text>
</comment>
<sequence length="109" mass="11941">MTLRTDDAWHLWRSLPVLPHTQRAGPGWRRRRHRPRGLSVVGGFGEALQELGLRLEVTDRHGTVASLGAGTTSAQGKLLTGSRTVSVPLRFTLVTRVAHAVATGRRRSS</sequence>
<proteinExistence type="predicted"/>
<dbReference type="Proteomes" id="UP000663792">
    <property type="component" value="Unassembled WGS sequence"/>
</dbReference>
<reference evidence="1" key="1">
    <citation type="submission" date="2021-01" db="EMBL/GenBank/DDBJ databases">
        <title>YIM 132084 draft genome.</title>
        <authorList>
            <person name="An D."/>
        </authorList>
    </citation>
    <scope>NUCLEOTIDE SEQUENCE</scope>
    <source>
        <strain evidence="1">YIM 132084</strain>
    </source>
</reference>
<gene>
    <name evidence="1" type="ORF">JL106_14215</name>
</gene>
<dbReference type="RefSeq" id="WP_205261394.1">
    <property type="nucleotide sequence ID" value="NZ_JAERWK010000018.1"/>
</dbReference>
<protein>
    <submittedName>
        <fullName evidence="1">Uncharacterized protein</fullName>
    </submittedName>
</protein>